<gene>
    <name evidence="1" type="ORF">NEOLEDRAFT_1177620</name>
</gene>
<dbReference type="AlphaFoldDB" id="A0A165TGQ2"/>
<protein>
    <submittedName>
        <fullName evidence="1">Uncharacterized protein</fullName>
    </submittedName>
</protein>
<proteinExistence type="predicted"/>
<accession>A0A165TGQ2</accession>
<dbReference type="OrthoDB" id="2852202at2759"/>
<dbReference type="Proteomes" id="UP000076761">
    <property type="component" value="Unassembled WGS sequence"/>
</dbReference>
<dbReference type="InParanoid" id="A0A165TGQ2"/>
<name>A0A165TGQ2_9AGAM</name>
<organism evidence="1 2">
    <name type="scientific">Neolentinus lepideus HHB14362 ss-1</name>
    <dbReference type="NCBI Taxonomy" id="1314782"/>
    <lineage>
        <taxon>Eukaryota</taxon>
        <taxon>Fungi</taxon>
        <taxon>Dikarya</taxon>
        <taxon>Basidiomycota</taxon>
        <taxon>Agaricomycotina</taxon>
        <taxon>Agaricomycetes</taxon>
        <taxon>Gloeophyllales</taxon>
        <taxon>Gloeophyllaceae</taxon>
        <taxon>Neolentinus</taxon>
    </lineage>
</organism>
<sequence>MFDRLGADVFWNRFRLLYQIEARKSALTFRRPLTAKFRPGDIVFAWGGITNAWFDYLRLNGFKLTRTELALEKSYRSMLVPGRVGKFCVILKNINSGVHKGKYLVCNLTTFRNMRFTATLRTPMNNFFALAFGSVTEPWPPNFPPILVNPRWTIQSYVHAIPAVRDVIPAKFNMYSSLAPGELDRLQAAVRDRVKRFPTHSAMIREYYVDALQSIRENGLDVEYVEEYAGDAVPMRQNFSGGDVQDTEGLVSDSEMSEFAEEQDKATTDLVPRGKRRSREERSYFKPLHFLSLKSHDITWSMKFLEDDIKSTPHWASSKVICNKGIEGPLRYIGQHIRSLSYWLPPYPQSANTAKGSNKKRKNK</sequence>
<reference evidence="1 2" key="1">
    <citation type="journal article" date="2016" name="Mol. Biol. Evol.">
        <title>Comparative Genomics of Early-Diverging Mushroom-Forming Fungi Provides Insights into the Origins of Lignocellulose Decay Capabilities.</title>
        <authorList>
            <person name="Nagy L.G."/>
            <person name="Riley R."/>
            <person name="Tritt A."/>
            <person name="Adam C."/>
            <person name="Daum C."/>
            <person name="Floudas D."/>
            <person name="Sun H."/>
            <person name="Yadav J.S."/>
            <person name="Pangilinan J."/>
            <person name="Larsson K.H."/>
            <person name="Matsuura K."/>
            <person name="Barry K."/>
            <person name="Labutti K."/>
            <person name="Kuo R."/>
            <person name="Ohm R.A."/>
            <person name="Bhattacharya S.S."/>
            <person name="Shirouzu T."/>
            <person name="Yoshinaga Y."/>
            <person name="Martin F.M."/>
            <person name="Grigoriev I.V."/>
            <person name="Hibbett D.S."/>
        </authorList>
    </citation>
    <scope>NUCLEOTIDE SEQUENCE [LARGE SCALE GENOMIC DNA]</scope>
    <source>
        <strain evidence="1 2">HHB14362 ss-1</strain>
    </source>
</reference>
<keyword evidence="2" id="KW-1185">Reference proteome</keyword>
<dbReference type="EMBL" id="KV425566">
    <property type="protein sequence ID" value="KZT26640.1"/>
    <property type="molecule type" value="Genomic_DNA"/>
</dbReference>
<evidence type="ECO:0000313" key="2">
    <source>
        <dbReference type="Proteomes" id="UP000076761"/>
    </source>
</evidence>
<evidence type="ECO:0000313" key="1">
    <source>
        <dbReference type="EMBL" id="KZT26640.1"/>
    </source>
</evidence>